<feature type="transmembrane region" description="Helical" evidence="6">
    <location>
        <begin position="123"/>
        <end position="141"/>
    </location>
</feature>
<sequence>MQIICLIIAPSFIAAGIYLTMKHFIRCNNPEYSFLKPQLYTWIFIGCDIGSILLQAAGGGIAGSAGSDNQHLLDIGNNVMIAGIAFQVITMVICGVSALVYAARRWRHRHKPTVAKFDQTTQVFMCAVVFAYLVVLVRCIYRLPEMAGGWGNELMRNEMEFLVLDGLMVALASVALTIVHPAFFLPVMRTTRKEEKAYCLSSLPNDTVTSTALAASPAFASVSTTTTVESATSSVPSATSTELETTATGPTTATSSDLSRTIATSTSNDGSTAATTAPTTSSAETTDLEASVATTTTAEATTSEAAFEPIPTFDVVGKGAQVDGQYLLGYQSAGFFVGWQYPSTSYRLAFSIDSTTNHAIDVNGNILCIQYGEDGDASLLRTCSNNMFNQPDYASVTCEQTRDQELDCSVPAKTCTLDFDTLETTCTTLAGTFDNFYTYSGRQDGIFLAMAGATNPGANYQAVVLGITPNESK</sequence>
<gene>
    <name evidence="7" type="ORF">FPCIR_3936</name>
</gene>
<evidence type="ECO:0000256" key="2">
    <source>
        <dbReference type="ARBA" id="ARBA00022692"/>
    </source>
</evidence>
<evidence type="ECO:0000256" key="5">
    <source>
        <dbReference type="SAM" id="MobiDB-lite"/>
    </source>
</evidence>
<evidence type="ECO:0000313" key="7">
    <source>
        <dbReference type="EMBL" id="KAF5596725.1"/>
    </source>
</evidence>
<organism evidence="7 8">
    <name type="scientific">Fusarium pseudocircinatum</name>
    <dbReference type="NCBI Taxonomy" id="56676"/>
    <lineage>
        <taxon>Eukaryota</taxon>
        <taxon>Fungi</taxon>
        <taxon>Dikarya</taxon>
        <taxon>Ascomycota</taxon>
        <taxon>Pezizomycotina</taxon>
        <taxon>Sordariomycetes</taxon>
        <taxon>Hypocreomycetidae</taxon>
        <taxon>Hypocreales</taxon>
        <taxon>Nectriaceae</taxon>
        <taxon>Fusarium</taxon>
        <taxon>Fusarium fujikuroi species complex</taxon>
    </lineage>
</organism>
<evidence type="ECO:0000256" key="1">
    <source>
        <dbReference type="ARBA" id="ARBA00004141"/>
    </source>
</evidence>
<feature type="transmembrane region" description="Helical" evidence="6">
    <location>
        <begin position="81"/>
        <end position="102"/>
    </location>
</feature>
<name>A0A8H5PH11_9HYPO</name>
<dbReference type="InterPro" id="IPR007568">
    <property type="entry name" value="RTA1"/>
</dbReference>
<feature type="transmembrane region" description="Helical" evidence="6">
    <location>
        <begin position="161"/>
        <end position="185"/>
    </location>
</feature>
<feature type="compositionally biased region" description="Low complexity" evidence="5">
    <location>
        <begin position="271"/>
        <end position="305"/>
    </location>
</feature>
<comment type="subcellular location">
    <subcellularLocation>
        <location evidence="1">Membrane</location>
        <topology evidence="1">Multi-pass membrane protein</topology>
    </subcellularLocation>
</comment>
<accession>A0A8H5PH11</accession>
<dbReference type="Proteomes" id="UP000546213">
    <property type="component" value="Unassembled WGS sequence"/>
</dbReference>
<evidence type="ECO:0000313" key="8">
    <source>
        <dbReference type="Proteomes" id="UP000546213"/>
    </source>
</evidence>
<dbReference type="AlphaFoldDB" id="A0A8H5PH11"/>
<feature type="transmembrane region" description="Helical" evidence="6">
    <location>
        <begin position="39"/>
        <end position="61"/>
    </location>
</feature>
<dbReference type="Pfam" id="PF04479">
    <property type="entry name" value="RTA1"/>
    <property type="match status" value="1"/>
</dbReference>
<keyword evidence="2 6" id="KW-0812">Transmembrane</keyword>
<dbReference type="OrthoDB" id="5100830at2759"/>
<evidence type="ECO:0000256" key="3">
    <source>
        <dbReference type="ARBA" id="ARBA00022989"/>
    </source>
</evidence>
<keyword evidence="3 6" id="KW-1133">Transmembrane helix</keyword>
<reference evidence="7 8" key="1">
    <citation type="submission" date="2020-05" db="EMBL/GenBank/DDBJ databases">
        <title>Identification and distribution of gene clusters putatively required for synthesis of sphingolipid metabolism inhibitors in phylogenetically diverse species of the filamentous fungus Fusarium.</title>
        <authorList>
            <person name="Kim H.-S."/>
            <person name="Busman M."/>
            <person name="Brown D.W."/>
            <person name="Divon H."/>
            <person name="Uhlig S."/>
            <person name="Proctor R.H."/>
        </authorList>
    </citation>
    <scope>NUCLEOTIDE SEQUENCE [LARGE SCALE GENOMIC DNA]</scope>
    <source>
        <strain evidence="7 8">NRRL 36939</strain>
    </source>
</reference>
<feature type="region of interest" description="Disordered" evidence="5">
    <location>
        <begin position="230"/>
        <end position="305"/>
    </location>
</feature>
<feature type="transmembrane region" description="Helical" evidence="6">
    <location>
        <begin position="6"/>
        <end position="27"/>
    </location>
</feature>
<feature type="compositionally biased region" description="Polar residues" evidence="5">
    <location>
        <begin position="257"/>
        <end position="270"/>
    </location>
</feature>
<dbReference type="GO" id="GO:0005886">
    <property type="term" value="C:plasma membrane"/>
    <property type="evidence" value="ECO:0007669"/>
    <property type="project" value="TreeGrafter"/>
</dbReference>
<protein>
    <submittedName>
        <fullName evidence="7">Rta1 domain-containing protein</fullName>
    </submittedName>
</protein>
<feature type="compositionally biased region" description="Low complexity" evidence="5">
    <location>
        <begin position="230"/>
        <end position="256"/>
    </location>
</feature>
<dbReference type="EMBL" id="JAAOAS010000081">
    <property type="protein sequence ID" value="KAF5596725.1"/>
    <property type="molecule type" value="Genomic_DNA"/>
</dbReference>
<keyword evidence="4 6" id="KW-0472">Membrane</keyword>
<dbReference type="GO" id="GO:0000324">
    <property type="term" value="C:fungal-type vacuole"/>
    <property type="evidence" value="ECO:0007669"/>
    <property type="project" value="TreeGrafter"/>
</dbReference>
<dbReference type="PANTHER" id="PTHR31465:SF8">
    <property type="entry name" value="DOMAIN PROTEIN, PUTATIVE (AFU_ORTHOLOGUE AFUA_6G14140)-RELATED"/>
    <property type="match status" value="1"/>
</dbReference>
<evidence type="ECO:0000256" key="4">
    <source>
        <dbReference type="ARBA" id="ARBA00023136"/>
    </source>
</evidence>
<evidence type="ECO:0000256" key="6">
    <source>
        <dbReference type="SAM" id="Phobius"/>
    </source>
</evidence>
<comment type="caution">
    <text evidence="7">The sequence shown here is derived from an EMBL/GenBank/DDBJ whole genome shotgun (WGS) entry which is preliminary data.</text>
</comment>
<keyword evidence="8" id="KW-1185">Reference proteome</keyword>
<dbReference type="PANTHER" id="PTHR31465">
    <property type="entry name" value="PROTEIN RTA1-RELATED"/>
    <property type="match status" value="1"/>
</dbReference>
<proteinExistence type="predicted"/>